<dbReference type="PANTHER" id="PTHR43034">
    <property type="entry name" value="ION-TRANSLOCATING OXIDOREDUCTASE COMPLEX SUBUNIT C"/>
    <property type="match status" value="1"/>
</dbReference>
<evidence type="ECO:0000256" key="5">
    <source>
        <dbReference type="ARBA" id="ARBA00022982"/>
    </source>
</evidence>
<evidence type="ECO:0000256" key="1">
    <source>
        <dbReference type="ARBA" id="ARBA00022448"/>
    </source>
</evidence>
<dbReference type="InterPro" id="IPR011538">
    <property type="entry name" value="Nuo51_FMN-bd"/>
</dbReference>
<keyword evidence="8" id="KW-0472">Membrane</keyword>
<comment type="caution">
    <text evidence="10">The sequence shown here is derived from an EMBL/GenBank/DDBJ whole genome shotgun (WGS) entry which is preliminary data.</text>
</comment>
<dbReference type="EMBL" id="DVMU01000100">
    <property type="protein sequence ID" value="HIU33821.1"/>
    <property type="molecule type" value="Genomic_DNA"/>
</dbReference>
<keyword evidence="2 8" id="KW-0004">4Fe-4S</keyword>
<dbReference type="GO" id="GO:0009055">
    <property type="term" value="F:electron transfer activity"/>
    <property type="evidence" value="ECO:0007669"/>
    <property type="project" value="InterPro"/>
</dbReference>
<dbReference type="Gene3D" id="3.10.20.600">
    <property type="match status" value="1"/>
</dbReference>
<organism evidence="10 11">
    <name type="scientific">Candidatus Pullichristensenella excrementigallinarum</name>
    <dbReference type="NCBI Taxonomy" id="2840907"/>
    <lineage>
        <taxon>Bacteria</taxon>
        <taxon>Bacillati</taxon>
        <taxon>Bacillota</taxon>
        <taxon>Clostridia</taxon>
        <taxon>Candidatus Pullichristensenella</taxon>
    </lineage>
</organism>
<reference evidence="10" key="1">
    <citation type="submission" date="2020-10" db="EMBL/GenBank/DDBJ databases">
        <authorList>
            <person name="Gilroy R."/>
        </authorList>
    </citation>
    <scope>NUCLEOTIDE SEQUENCE</scope>
    <source>
        <strain evidence="10">ChiHcec3-11533</strain>
    </source>
</reference>
<accession>A0A9D1LCJ9</accession>
<comment type="cofactor">
    <cofactor evidence="8">
        <name>[4Fe-4S] cluster</name>
        <dbReference type="ChEBI" id="CHEBI:49883"/>
    </cofactor>
    <text evidence="8">Binds 2 [4Fe-4S] clusters per subunit.</text>
</comment>
<comment type="subunit">
    <text evidence="8">The complex is composed of six subunits: RnfA, RnfB, RnfC, RnfD, RnfE and RnfG.</text>
</comment>
<dbReference type="InterPro" id="IPR010208">
    <property type="entry name" value="Ion_transpt_RnfC/RsxC"/>
</dbReference>
<dbReference type="EC" id="7.-.-.-" evidence="8"/>
<dbReference type="Gene3D" id="3.30.70.20">
    <property type="match status" value="1"/>
</dbReference>
<dbReference type="InterPro" id="IPR017900">
    <property type="entry name" value="4Fe4S_Fe_S_CS"/>
</dbReference>
<protein>
    <recommendedName>
        <fullName evidence="8">Ion-translocating oxidoreductase complex subunit C</fullName>
        <ecNumber evidence="8">7.-.-.-</ecNumber>
    </recommendedName>
    <alternativeName>
        <fullName evidence="8">Rnf electron transport complex subunit C</fullName>
    </alternativeName>
</protein>
<dbReference type="InterPro" id="IPR017896">
    <property type="entry name" value="4Fe4S_Fe-S-bd"/>
</dbReference>
<feature type="binding site" evidence="8">
    <location>
        <position position="423"/>
    </location>
    <ligand>
        <name>[4Fe-4S] cluster</name>
        <dbReference type="ChEBI" id="CHEBI:49883"/>
        <label>1</label>
    </ligand>
</feature>
<keyword evidence="8" id="KW-1278">Translocase</keyword>
<dbReference type="InterPro" id="IPR037225">
    <property type="entry name" value="Nuo51_FMN-bd_sf"/>
</dbReference>
<comment type="similarity">
    <text evidence="8">Belongs to the 4Fe4S bacterial-type ferredoxin family. RnfC subfamily.</text>
</comment>
<evidence type="ECO:0000256" key="4">
    <source>
        <dbReference type="ARBA" id="ARBA00022737"/>
    </source>
</evidence>
<sequence length="443" mass="46885">MYGRELALEKTYTFRRGIHPQEEGGGKRVTGAMPIEDAARPSMVAIALSQSVGAACKPLVKPGDHVFLGQKIGEPAGFVGAPVHASVSGIVKGIQARTSAGGPRLDCVVIESDGLDEWDPSLHGAENPEDPKSLLQSIREAGVVGLGGAAFPTHIKLSPPPEKKIDYVILNGAECEPYLTSDHRTMLEEPAAIVDGLLIAAKIVGATHKKIGIELNKPDAIAALRQACEGKDIEICPLQVKYPQGGEKQLIQAITGRQVPSGKLPMDAGCVVVNVSTAAAISRAVRKGLPIIDRVVTVTGAIRQPKNLRVRLGVDIESIIEQCGGALDGVNKIVLGGPMMGLSAYNPLTPVVKGTSGILLMIDPSRERPLGNCMRCATCVSVCPIGLVPLQMYALARKGFFERARDSQHLLDCVECGCCAYACPAKLPLVQTFRAAKRALPRK</sequence>
<feature type="binding site" evidence="8">
    <location>
        <position position="373"/>
    </location>
    <ligand>
        <name>[4Fe-4S] cluster</name>
        <dbReference type="ChEBI" id="CHEBI:49883"/>
        <label>1</label>
    </ligand>
</feature>
<dbReference type="Pfam" id="PF13375">
    <property type="entry name" value="RnfC_N"/>
    <property type="match status" value="1"/>
</dbReference>
<evidence type="ECO:0000256" key="8">
    <source>
        <dbReference type="HAMAP-Rule" id="MF_00461"/>
    </source>
</evidence>
<keyword evidence="3 8" id="KW-0479">Metal-binding</keyword>
<keyword evidence="6 8" id="KW-0408">Iron</keyword>
<dbReference type="InterPro" id="IPR026902">
    <property type="entry name" value="RnfC_N"/>
</dbReference>
<dbReference type="PANTHER" id="PTHR43034:SF2">
    <property type="entry name" value="ION-TRANSLOCATING OXIDOREDUCTASE COMPLEX SUBUNIT C"/>
    <property type="match status" value="1"/>
</dbReference>
<evidence type="ECO:0000259" key="9">
    <source>
        <dbReference type="PROSITE" id="PS51379"/>
    </source>
</evidence>
<gene>
    <name evidence="10" type="primary">rsxC</name>
    <name evidence="8" type="synonym">rnfC</name>
    <name evidence="10" type="ORF">IAB02_04600</name>
</gene>
<keyword evidence="8" id="KW-1003">Cell membrane</keyword>
<dbReference type="Pfam" id="PF01512">
    <property type="entry name" value="Complex1_51K"/>
    <property type="match status" value="1"/>
</dbReference>
<comment type="subcellular location">
    <subcellularLocation>
        <location evidence="8">Cell membrane</location>
        <topology evidence="8">Peripheral membrane protein</topology>
    </subcellularLocation>
</comment>
<dbReference type="Gene3D" id="3.40.50.11540">
    <property type="entry name" value="NADH-ubiquinone oxidoreductase 51kDa subunit"/>
    <property type="match status" value="1"/>
</dbReference>
<name>A0A9D1LCJ9_9FIRM</name>
<keyword evidence="1 8" id="KW-0813">Transport</keyword>
<evidence type="ECO:0000313" key="10">
    <source>
        <dbReference type="EMBL" id="HIU33821.1"/>
    </source>
</evidence>
<keyword evidence="5 8" id="KW-0249">Electron transport</keyword>
<feature type="domain" description="4Fe-4S ferredoxin-type" evidence="9">
    <location>
        <begin position="362"/>
        <end position="393"/>
    </location>
</feature>
<dbReference type="GO" id="GO:0046872">
    <property type="term" value="F:metal ion binding"/>
    <property type="evidence" value="ECO:0007669"/>
    <property type="project" value="UniProtKB-KW"/>
</dbReference>
<dbReference type="Pfam" id="PF12838">
    <property type="entry name" value="Fer4_7"/>
    <property type="match status" value="1"/>
</dbReference>
<dbReference type="GO" id="GO:0005886">
    <property type="term" value="C:plasma membrane"/>
    <property type="evidence" value="ECO:0007669"/>
    <property type="project" value="UniProtKB-SubCell"/>
</dbReference>
<reference evidence="10" key="2">
    <citation type="journal article" date="2021" name="PeerJ">
        <title>Extensive microbial diversity within the chicken gut microbiome revealed by metagenomics and culture.</title>
        <authorList>
            <person name="Gilroy R."/>
            <person name="Ravi A."/>
            <person name="Getino M."/>
            <person name="Pursley I."/>
            <person name="Horton D.L."/>
            <person name="Alikhan N.F."/>
            <person name="Baker D."/>
            <person name="Gharbi K."/>
            <person name="Hall N."/>
            <person name="Watson M."/>
            <person name="Adriaenssens E.M."/>
            <person name="Foster-Nyarko E."/>
            <person name="Jarju S."/>
            <person name="Secka A."/>
            <person name="Antonio M."/>
            <person name="Oren A."/>
            <person name="Chaudhuri R.R."/>
            <person name="La Ragione R."/>
            <person name="Hildebrand F."/>
            <person name="Pallen M.J."/>
        </authorList>
    </citation>
    <scope>NUCLEOTIDE SEQUENCE</scope>
    <source>
        <strain evidence="10">ChiHcec3-11533</strain>
    </source>
</reference>
<dbReference type="GO" id="GO:0051539">
    <property type="term" value="F:4 iron, 4 sulfur cluster binding"/>
    <property type="evidence" value="ECO:0007669"/>
    <property type="project" value="UniProtKB-KW"/>
</dbReference>
<evidence type="ECO:0000256" key="2">
    <source>
        <dbReference type="ARBA" id="ARBA00022485"/>
    </source>
</evidence>
<dbReference type="AlphaFoldDB" id="A0A9D1LCJ9"/>
<dbReference type="HAMAP" id="MF_00461">
    <property type="entry name" value="RsxC_RnfC"/>
    <property type="match status" value="1"/>
</dbReference>
<proteinExistence type="inferred from homology"/>
<dbReference type="Proteomes" id="UP000824072">
    <property type="component" value="Unassembled WGS sequence"/>
</dbReference>
<dbReference type="GO" id="GO:0022900">
    <property type="term" value="P:electron transport chain"/>
    <property type="evidence" value="ECO:0007669"/>
    <property type="project" value="UniProtKB-UniRule"/>
</dbReference>
<evidence type="ECO:0000313" key="11">
    <source>
        <dbReference type="Proteomes" id="UP000824072"/>
    </source>
</evidence>
<comment type="function">
    <text evidence="8">Part of a membrane-bound complex that couples electron transfer with translocation of ions across the membrane.</text>
</comment>
<keyword evidence="4 8" id="KW-0677">Repeat</keyword>
<evidence type="ECO:0000256" key="6">
    <source>
        <dbReference type="ARBA" id="ARBA00023004"/>
    </source>
</evidence>
<keyword evidence="7 8" id="KW-0411">Iron-sulfur</keyword>
<dbReference type="SUPFAM" id="SSF142019">
    <property type="entry name" value="Nqo1 FMN-binding domain-like"/>
    <property type="match status" value="1"/>
</dbReference>
<dbReference type="PROSITE" id="PS51379">
    <property type="entry name" value="4FE4S_FER_2"/>
    <property type="match status" value="1"/>
</dbReference>
<evidence type="ECO:0000256" key="7">
    <source>
        <dbReference type="ARBA" id="ARBA00023014"/>
    </source>
</evidence>
<feature type="binding site" evidence="8">
    <location>
        <position position="413"/>
    </location>
    <ligand>
        <name>[4Fe-4S] cluster</name>
        <dbReference type="ChEBI" id="CHEBI:49883"/>
        <label>2</label>
    </ligand>
</feature>
<dbReference type="InterPro" id="IPR019554">
    <property type="entry name" value="Soluble_ligand-bd"/>
</dbReference>
<dbReference type="NCBIfam" id="NF003454">
    <property type="entry name" value="PRK05035.1"/>
    <property type="match status" value="1"/>
</dbReference>
<evidence type="ECO:0000256" key="3">
    <source>
        <dbReference type="ARBA" id="ARBA00022723"/>
    </source>
</evidence>
<feature type="binding site" evidence="8">
    <location>
        <position position="376"/>
    </location>
    <ligand>
        <name>[4Fe-4S] cluster</name>
        <dbReference type="ChEBI" id="CHEBI:49883"/>
        <label>1</label>
    </ligand>
</feature>
<feature type="binding site" evidence="8">
    <location>
        <position position="383"/>
    </location>
    <ligand>
        <name>[4Fe-4S] cluster</name>
        <dbReference type="ChEBI" id="CHEBI:49883"/>
        <label>2</label>
    </ligand>
</feature>
<dbReference type="SUPFAM" id="SSF46548">
    <property type="entry name" value="alpha-helical ferredoxin"/>
    <property type="match status" value="1"/>
</dbReference>
<dbReference type="Pfam" id="PF10531">
    <property type="entry name" value="SLBB"/>
    <property type="match status" value="1"/>
</dbReference>
<feature type="binding site" evidence="8">
    <location>
        <position position="419"/>
    </location>
    <ligand>
        <name>[4Fe-4S] cluster</name>
        <dbReference type="ChEBI" id="CHEBI:49883"/>
        <label>2</label>
    </ligand>
</feature>
<dbReference type="PROSITE" id="PS00198">
    <property type="entry name" value="4FE4S_FER_1"/>
    <property type="match status" value="2"/>
</dbReference>
<feature type="binding site" evidence="8">
    <location>
        <position position="379"/>
    </location>
    <ligand>
        <name>[4Fe-4S] cluster</name>
        <dbReference type="ChEBI" id="CHEBI:49883"/>
        <label>1</label>
    </ligand>
</feature>
<feature type="binding site" evidence="8">
    <location>
        <position position="416"/>
    </location>
    <ligand>
        <name>[4Fe-4S] cluster</name>
        <dbReference type="ChEBI" id="CHEBI:49883"/>
        <label>2</label>
    </ligand>
</feature>
<dbReference type="NCBIfam" id="TIGR01945">
    <property type="entry name" value="rnfC"/>
    <property type="match status" value="1"/>
</dbReference>